<dbReference type="Pfam" id="PF08386">
    <property type="entry name" value="Abhydrolase_4"/>
    <property type="match status" value="1"/>
</dbReference>
<evidence type="ECO:0000256" key="4">
    <source>
        <dbReference type="SAM" id="SignalP"/>
    </source>
</evidence>
<organism evidence="6 7">
    <name type="scientific">Actinoalloteichus hoggarensis</name>
    <dbReference type="NCBI Taxonomy" id="1470176"/>
    <lineage>
        <taxon>Bacteria</taxon>
        <taxon>Bacillati</taxon>
        <taxon>Actinomycetota</taxon>
        <taxon>Actinomycetes</taxon>
        <taxon>Pseudonocardiales</taxon>
        <taxon>Pseudonocardiaceae</taxon>
        <taxon>Actinoalloteichus</taxon>
    </lineage>
</organism>
<dbReference type="InterPro" id="IPR013595">
    <property type="entry name" value="Pept_S33_TAP-like_C"/>
</dbReference>
<dbReference type="GO" id="GO:0004177">
    <property type="term" value="F:aminopeptidase activity"/>
    <property type="evidence" value="ECO:0007669"/>
    <property type="project" value="UniProtKB-KW"/>
</dbReference>
<dbReference type="InterPro" id="IPR051601">
    <property type="entry name" value="Serine_prot/Carboxylest_S33"/>
</dbReference>
<keyword evidence="6" id="KW-0031">Aminopeptidase</keyword>
<keyword evidence="6" id="KW-0645">Protease</keyword>
<dbReference type="PANTHER" id="PTHR43248">
    <property type="entry name" value="2-SUCCINYL-6-HYDROXY-2,4-CYCLOHEXADIENE-1-CARBOXYLATE SYNTHASE"/>
    <property type="match status" value="1"/>
</dbReference>
<accession>A0A221VZE8</accession>
<name>A0A221VZE8_9PSEU</name>
<comment type="similarity">
    <text evidence="1">Belongs to the peptidase S33 family.</text>
</comment>
<dbReference type="PANTHER" id="PTHR43248:SF29">
    <property type="entry name" value="TRIPEPTIDYL AMINOPEPTIDASE"/>
    <property type="match status" value="1"/>
</dbReference>
<evidence type="ECO:0000313" key="7">
    <source>
        <dbReference type="Proteomes" id="UP000204221"/>
    </source>
</evidence>
<dbReference type="Proteomes" id="UP000204221">
    <property type="component" value="Chromosome"/>
</dbReference>
<evidence type="ECO:0000313" key="6">
    <source>
        <dbReference type="EMBL" id="ASO18651.1"/>
    </source>
</evidence>
<keyword evidence="2 4" id="KW-0732">Signal</keyword>
<dbReference type="RefSeq" id="WP_245856567.1">
    <property type="nucleotide sequence ID" value="NZ_CP022521.1"/>
</dbReference>
<feature type="signal peptide" evidence="4">
    <location>
        <begin position="1"/>
        <end position="31"/>
    </location>
</feature>
<dbReference type="KEGG" id="ahg:AHOG_04990"/>
<dbReference type="EC" id="3.4.14.-" evidence="6"/>
<keyword evidence="7" id="KW-1185">Reference proteome</keyword>
<evidence type="ECO:0000256" key="1">
    <source>
        <dbReference type="ARBA" id="ARBA00010088"/>
    </source>
</evidence>
<proteinExistence type="inferred from homology"/>
<evidence type="ECO:0000256" key="3">
    <source>
        <dbReference type="ARBA" id="ARBA00022801"/>
    </source>
</evidence>
<dbReference type="SUPFAM" id="SSF53474">
    <property type="entry name" value="alpha/beta-Hydrolases"/>
    <property type="match status" value="1"/>
</dbReference>
<protein>
    <submittedName>
        <fullName evidence="6">Tripeptidyl aminopeptidase</fullName>
        <ecNumber evidence="6">3.4.14.-</ecNumber>
    </submittedName>
</protein>
<gene>
    <name evidence="6" type="primary">tap2</name>
    <name evidence="6" type="ORF">AHOG_04990</name>
</gene>
<dbReference type="InterPro" id="IPR029058">
    <property type="entry name" value="AB_hydrolase_fold"/>
</dbReference>
<evidence type="ECO:0000256" key="2">
    <source>
        <dbReference type="ARBA" id="ARBA00022729"/>
    </source>
</evidence>
<evidence type="ECO:0000259" key="5">
    <source>
        <dbReference type="Pfam" id="PF08386"/>
    </source>
</evidence>
<dbReference type="EMBL" id="CP022521">
    <property type="protein sequence ID" value="ASO18651.1"/>
    <property type="molecule type" value="Genomic_DNA"/>
</dbReference>
<reference evidence="6 7" key="1">
    <citation type="submission" date="2017-07" db="EMBL/GenBank/DDBJ databases">
        <title>Complete genome sequence of Actinoalloteichus hoggarensis DSM 45943, type strain of Actinoalloteichus hoggarensis.</title>
        <authorList>
            <person name="Ruckert C."/>
            <person name="Nouioui I."/>
            <person name="Willmese J."/>
            <person name="van Wezel G."/>
            <person name="Klenk H.-P."/>
            <person name="Kalinowski J."/>
            <person name="Zotchev S.B."/>
        </authorList>
    </citation>
    <scope>NUCLEOTIDE SEQUENCE [LARGE SCALE GENOMIC DNA]</scope>
    <source>
        <strain evidence="6 7">DSM 45943</strain>
    </source>
</reference>
<feature type="domain" description="Peptidase S33 tripeptidyl aminopeptidase-like C-terminal" evidence="5">
    <location>
        <begin position="400"/>
        <end position="501"/>
    </location>
</feature>
<dbReference type="AlphaFoldDB" id="A0A221VZE8"/>
<feature type="chain" id="PRO_5012623542" evidence="4">
    <location>
        <begin position="32"/>
        <end position="508"/>
    </location>
</feature>
<keyword evidence="3 6" id="KW-0378">Hydrolase</keyword>
<dbReference type="Gene3D" id="3.40.50.1820">
    <property type="entry name" value="alpha/beta hydrolase"/>
    <property type="match status" value="1"/>
</dbReference>
<sequence>MDRKRSVGQGAALLVVLGLTGALVGAMPAAAAGDGTARDAATPAATLEWGTCPDDVEDPQALSQCATVPVPLDYGDPDGERIEIMISRLPSFNPEQRRGILLLNPGGPGGSGLSQPAFLAGQGMPNSVLDAYDLIGMDTRGVGRSAPINCGITADQGYYGAVPPYAVDEAAVAEQARIAQGVAEQCAANDDEGRLRHLSTANTARDLDSIRAALGEEKASFLGYSYGSALGAAYASMFPDTADRVVLDSNIGDTHLDYEGIRRYGLGMEETFPDFANWAAARHDSYELGSTPEEVRETYFDIAERLDENPVDGVNGHLFRLATFATLYREATYGTMAQSWQSLSAGDPAPEAFRRAAADDSAPFDNSWSAFLAVTCNDAEWPEDVETYQRGVAEDREAYPLFGAAAANIMPCAYWQEPLEEPVEIESDGPTNVLIVQNQRDPATPSRGGELLDEKFGDRSRLVSVDGSGHGVYVLGDNPCALNVTTRFLVHGDLPEKNITCAADGTVG</sequence>